<sequence length="495" mass="52501">MPSHSSADSPAAPVPGPGTLDTLISRTHSLRGEVDAVRRGAEQEEGGRGTDPERRWQRALCDLAMLHLDDLGLRLDQLRDGLSTAPAGPEVADPPAVCAPPPAPAERVGNAEWNFLTDEVDWSPELYTIFGRTPETGPLPLDELPTWLLPDDQTWLMGAVTDCLVDARPIDGEFRILRDDGTLRTLHMRGEPVLDAEGRAASVWAVVRDVSTLRRGERTARESRDLVRQQRQLARTERRLAVELQEAVLPPWREELRLPGPHGSTGGGLDLAARYLPSASNDLIGGSWYDAMALGDGSTLLTVGDLTGHGVEATSGMATLLGAVRGLALAGVRPGPLMGHLNQLLDGAAQPALGSAVCCRYDPRTATLTWAQAGNPAPVHYRAGHGRRLDPPEGVLLGATSGAVYAEHHERLAPGDLLVLHTDALAPHAPFPAPDGADATPRLLGLGGRLTAARSAREGLRLVVEEFGGAAREDDACALIARVPVPLPGAPAPGR</sequence>
<dbReference type="InterPro" id="IPR052016">
    <property type="entry name" value="Bact_Sigma-Reg"/>
</dbReference>
<dbReference type="Gene3D" id="3.60.40.10">
    <property type="entry name" value="PPM-type phosphatase domain"/>
    <property type="match status" value="1"/>
</dbReference>
<organism evidence="4 5">
    <name type="scientific">Streptomyces chumphonensis</name>
    <dbReference type="NCBI Taxonomy" id="1214925"/>
    <lineage>
        <taxon>Bacteria</taxon>
        <taxon>Bacillati</taxon>
        <taxon>Actinomycetota</taxon>
        <taxon>Actinomycetes</taxon>
        <taxon>Kitasatosporales</taxon>
        <taxon>Streptomycetaceae</taxon>
        <taxon>Streptomyces</taxon>
    </lineage>
</organism>
<evidence type="ECO:0000313" key="4">
    <source>
        <dbReference type="EMBL" id="MBD3930996.1"/>
    </source>
</evidence>
<evidence type="ECO:0000259" key="3">
    <source>
        <dbReference type="PROSITE" id="PS50113"/>
    </source>
</evidence>
<dbReference type="SUPFAM" id="SSF55785">
    <property type="entry name" value="PYP-like sensor domain (PAS domain)"/>
    <property type="match status" value="1"/>
</dbReference>
<dbReference type="PANTHER" id="PTHR43156">
    <property type="entry name" value="STAGE II SPORULATION PROTEIN E-RELATED"/>
    <property type="match status" value="1"/>
</dbReference>
<dbReference type="Gene3D" id="2.10.70.100">
    <property type="match status" value="1"/>
</dbReference>
<feature type="domain" description="PAC" evidence="3">
    <location>
        <begin position="170"/>
        <end position="222"/>
    </location>
</feature>
<dbReference type="PROSITE" id="PS50113">
    <property type="entry name" value="PAC"/>
    <property type="match status" value="1"/>
</dbReference>
<accession>A0A927EYC2</accession>
<feature type="compositionally biased region" description="Basic and acidic residues" evidence="2">
    <location>
        <begin position="30"/>
        <end position="53"/>
    </location>
</feature>
<evidence type="ECO:0000256" key="2">
    <source>
        <dbReference type="SAM" id="MobiDB-lite"/>
    </source>
</evidence>
<evidence type="ECO:0000256" key="1">
    <source>
        <dbReference type="ARBA" id="ARBA00022801"/>
    </source>
</evidence>
<dbReference type="InterPro" id="IPR001610">
    <property type="entry name" value="PAC"/>
</dbReference>
<keyword evidence="5" id="KW-1185">Reference proteome</keyword>
<protein>
    <submittedName>
        <fullName evidence="4">SpoIIE family protein phosphatase</fullName>
    </submittedName>
</protein>
<dbReference type="AlphaFoldDB" id="A0A927EYC2"/>
<dbReference type="SMART" id="SM00331">
    <property type="entry name" value="PP2C_SIG"/>
    <property type="match status" value="1"/>
</dbReference>
<dbReference type="SMART" id="SM00086">
    <property type="entry name" value="PAC"/>
    <property type="match status" value="1"/>
</dbReference>
<dbReference type="Pfam" id="PF08447">
    <property type="entry name" value="PAS_3"/>
    <property type="match status" value="1"/>
</dbReference>
<dbReference type="InterPro" id="IPR035965">
    <property type="entry name" value="PAS-like_dom_sf"/>
</dbReference>
<dbReference type="RefSeq" id="WP_191208317.1">
    <property type="nucleotide sequence ID" value="NZ_BAABKL010000023.1"/>
</dbReference>
<dbReference type="EMBL" id="JACXYU010000002">
    <property type="protein sequence ID" value="MBD3930996.1"/>
    <property type="molecule type" value="Genomic_DNA"/>
</dbReference>
<dbReference type="Pfam" id="PF07228">
    <property type="entry name" value="SpoIIE"/>
    <property type="match status" value="1"/>
</dbReference>
<proteinExistence type="predicted"/>
<dbReference type="GO" id="GO:0016791">
    <property type="term" value="F:phosphatase activity"/>
    <property type="evidence" value="ECO:0007669"/>
    <property type="project" value="TreeGrafter"/>
</dbReference>
<evidence type="ECO:0000313" key="5">
    <source>
        <dbReference type="Proteomes" id="UP000632289"/>
    </source>
</evidence>
<dbReference type="InterPro" id="IPR036457">
    <property type="entry name" value="PPM-type-like_dom_sf"/>
</dbReference>
<dbReference type="Gene3D" id="3.30.450.20">
    <property type="entry name" value="PAS domain"/>
    <property type="match status" value="1"/>
</dbReference>
<keyword evidence="1" id="KW-0378">Hydrolase</keyword>
<dbReference type="PANTHER" id="PTHR43156:SF2">
    <property type="entry name" value="STAGE II SPORULATION PROTEIN E"/>
    <property type="match status" value="1"/>
</dbReference>
<reference evidence="4" key="1">
    <citation type="submission" date="2020-09" db="EMBL/GenBank/DDBJ databases">
        <title>Secondary metabolite and genome analysis of marine Streptomyces chumphonensis KK1-2T.</title>
        <authorList>
            <person name="Phongsopitanun W."/>
            <person name="Kanchanasin P."/>
            <person name="Pittayakhajonwut P."/>
            <person name="Suwanborirux K."/>
            <person name="Tanasupawat S."/>
        </authorList>
    </citation>
    <scope>NUCLEOTIDE SEQUENCE</scope>
    <source>
        <strain evidence="4">KK1-2</strain>
    </source>
</reference>
<feature type="region of interest" description="Disordered" evidence="2">
    <location>
        <begin position="1"/>
        <end position="53"/>
    </location>
</feature>
<dbReference type="InterPro" id="IPR013655">
    <property type="entry name" value="PAS_fold_3"/>
</dbReference>
<gene>
    <name evidence="4" type="ORF">IF129_05395</name>
</gene>
<dbReference type="Proteomes" id="UP000632289">
    <property type="component" value="Unassembled WGS sequence"/>
</dbReference>
<feature type="compositionally biased region" description="Low complexity" evidence="2">
    <location>
        <begin position="1"/>
        <end position="11"/>
    </location>
</feature>
<dbReference type="InterPro" id="IPR000700">
    <property type="entry name" value="PAS-assoc_C"/>
</dbReference>
<comment type="caution">
    <text evidence="4">The sequence shown here is derived from an EMBL/GenBank/DDBJ whole genome shotgun (WGS) entry which is preliminary data.</text>
</comment>
<dbReference type="InterPro" id="IPR001932">
    <property type="entry name" value="PPM-type_phosphatase-like_dom"/>
</dbReference>
<name>A0A927EYC2_9ACTN</name>